<protein>
    <recommendedName>
        <fullName evidence="3">Phosphatidylinositol-specific phospholipase C X domain-containing protein</fullName>
    </recommendedName>
</protein>
<dbReference type="OrthoDB" id="1046782at2759"/>
<reference evidence="1" key="1">
    <citation type="journal article" date="2020" name="Stud. Mycol.">
        <title>101 Dothideomycetes genomes: a test case for predicting lifestyles and emergence of pathogens.</title>
        <authorList>
            <person name="Haridas S."/>
            <person name="Albert R."/>
            <person name="Binder M."/>
            <person name="Bloem J."/>
            <person name="Labutti K."/>
            <person name="Salamov A."/>
            <person name="Andreopoulos B."/>
            <person name="Baker S."/>
            <person name="Barry K."/>
            <person name="Bills G."/>
            <person name="Bluhm B."/>
            <person name="Cannon C."/>
            <person name="Castanera R."/>
            <person name="Culley D."/>
            <person name="Daum C."/>
            <person name="Ezra D."/>
            <person name="Gonzalez J."/>
            <person name="Henrissat B."/>
            <person name="Kuo A."/>
            <person name="Liang C."/>
            <person name="Lipzen A."/>
            <person name="Lutzoni F."/>
            <person name="Magnuson J."/>
            <person name="Mondo S."/>
            <person name="Nolan M."/>
            <person name="Ohm R."/>
            <person name="Pangilinan J."/>
            <person name="Park H.-J."/>
            <person name="Ramirez L."/>
            <person name="Alfaro M."/>
            <person name="Sun H."/>
            <person name="Tritt A."/>
            <person name="Yoshinaga Y."/>
            <person name="Zwiers L.-H."/>
            <person name="Turgeon B."/>
            <person name="Goodwin S."/>
            <person name="Spatafora J."/>
            <person name="Crous P."/>
            <person name="Grigoriev I."/>
        </authorList>
    </citation>
    <scope>NUCLEOTIDE SEQUENCE</scope>
    <source>
        <strain evidence="1">CBS 121167</strain>
    </source>
</reference>
<dbReference type="RefSeq" id="XP_033397590.1">
    <property type="nucleotide sequence ID" value="XM_033545602.1"/>
</dbReference>
<dbReference type="GO" id="GO:0008081">
    <property type="term" value="F:phosphoric diester hydrolase activity"/>
    <property type="evidence" value="ECO:0007669"/>
    <property type="project" value="InterPro"/>
</dbReference>
<dbReference type="EMBL" id="ML995486">
    <property type="protein sequence ID" value="KAF2141878.1"/>
    <property type="molecule type" value="Genomic_DNA"/>
</dbReference>
<evidence type="ECO:0000313" key="2">
    <source>
        <dbReference type="Proteomes" id="UP000799438"/>
    </source>
</evidence>
<dbReference type="PANTHER" id="PTHR13593:SF143">
    <property type="entry name" value="PHOSPHATIDYLINOSITOL-SPECIFIC PHOSPHOLIPASE C X DOMAIN-CONTAINING PROTEIN"/>
    <property type="match status" value="1"/>
</dbReference>
<sequence length="454" mass="49324">MGQGGYVDLINGTPYPWTLTGQHSYQMESWSFPSTISSGQSVPVYIEWNQEPGKHQADDGGEAVYAIQGASAAFQVQARNTKGFTIEVVLTSVETENNPVGSNIGLGFDHDGSVNFILGGSEGNFTSTNPSIDWMQQNMATLGGRKLRHICMPGSHDAGMSVFGTHTGLVKDANTLTQKFSIGEQLKAGSRWFDIRPVISNGGFYTGHYSDTKVVGWQGANGQSLTDIINEINSFTEQYHELVILDISHSLDTDNDYKEFSQSQWNNLFDQLSKINDRLNTTGISTTEDLSQRTLSQFIGHGAGSVLIVVELPNGITLGKYFQQGIVASSPNFPFYNVYSNSDDLDTMKADQLSKLAANRKTPDDPFFLLSWTLTETAVESIWGSIGFPGDFNSILGMAGSAYQPLFESFGSFNAKSYPNVLYMDLFGTSEPGADSPRTDVAALAMAVNGLAKS</sequence>
<dbReference type="PANTHER" id="PTHR13593">
    <property type="match status" value="1"/>
</dbReference>
<name>A0A6A6BEC0_9PEZI</name>
<evidence type="ECO:0000313" key="1">
    <source>
        <dbReference type="EMBL" id="KAF2141878.1"/>
    </source>
</evidence>
<gene>
    <name evidence="1" type="ORF">K452DRAFT_34954</name>
</gene>
<keyword evidence="2" id="KW-1185">Reference proteome</keyword>
<dbReference type="Gene3D" id="3.20.20.190">
    <property type="entry name" value="Phosphatidylinositol (PI) phosphodiesterase"/>
    <property type="match status" value="1"/>
</dbReference>
<proteinExistence type="predicted"/>
<dbReference type="InterPro" id="IPR051057">
    <property type="entry name" value="PI-PLC_domain"/>
</dbReference>
<dbReference type="GO" id="GO:0006629">
    <property type="term" value="P:lipid metabolic process"/>
    <property type="evidence" value="ECO:0007669"/>
    <property type="project" value="InterPro"/>
</dbReference>
<organism evidence="1 2">
    <name type="scientific">Aplosporella prunicola CBS 121167</name>
    <dbReference type="NCBI Taxonomy" id="1176127"/>
    <lineage>
        <taxon>Eukaryota</taxon>
        <taxon>Fungi</taxon>
        <taxon>Dikarya</taxon>
        <taxon>Ascomycota</taxon>
        <taxon>Pezizomycotina</taxon>
        <taxon>Dothideomycetes</taxon>
        <taxon>Dothideomycetes incertae sedis</taxon>
        <taxon>Botryosphaeriales</taxon>
        <taxon>Aplosporellaceae</taxon>
        <taxon>Aplosporella</taxon>
    </lineage>
</organism>
<dbReference type="AlphaFoldDB" id="A0A6A6BEC0"/>
<dbReference type="Proteomes" id="UP000799438">
    <property type="component" value="Unassembled WGS sequence"/>
</dbReference>
<dbReference type="SUPFAM" id="SSF51695">
    <property type="entry name" value="PLC-like phosphodiesterases"/>
    <property type="match status" value="1"/>
</dbReference>
<accession>A0A6A6BEC0</accession>
<dbReference type="GeneID" id="54303110"/>
<evidence type="ECO:0008006" key="3">
    <source>
        <dbReference type="Google" id="ProtNLM"/>
    </source>
</evidence>
<dbReference type="InterPro" id="IPR017946">
    <property type="entry name" value="PLC-like_Pdiesterase_TIM-brl"/>
</dbReference>